<feature type="domain" description="HTH cro/C1-type" evidence="2">
    <location>
        <begin position="15"/>
        <end position="69"/>
    </location>
</feature>
<dbReference type="EMBL" id="JBHSAJ010000052">
    <property type="protein sequence ID" value="MFC3936356.1"/>
    <property type="molecule type" value="Genomic_DNA"/>
</dbReference>
<dbReference type="InterPro" id="IPR001387">
    <property type="entry name" value="Cro/C1-type_HTH"/>
</dbReference>
<sequence length="169" mass="18342">MDYTIHLPTQLREHLRALRKERGLTQAALGRLLGVGQARVAEIENNPGVVSVDQLMRMLSALQTSLVLRDDADKAERSPLGSVNMGKLAPSKNAHKPVKPPAVNVPPTGEWQTLPLTGGGKHLPTSVLVSRTGTMSSSDGQMLRDINPNADVVPTSKRNFIIRLKKGSW</sequence>
<evidence type="ECO:0000256" key="1">
    <source>
        <dbReference type="SAM" id="MobiDB-lite"/>
    </source>
</evidence>
<dbReference type="Pfam" id="PF01381">
    <property type="entry name" value="HTH_3"/>
    <property type="match status" value="1"/>
</dbReference>
<dbReference type="RefSeq" id="WP_055398380.1">
    <property type="nucleotide sequence ID" value="NZ_JAMXAX010000032.1"/>
</dbReference>
<comment type="caution">
    <text evidence="3">The sequence shown here is derived from an EMBL/GenBank/DDBJ whole genome shotgun (WGS) entry which is preliminary data.</text>
</comment>
<protein>
    <submittedName>
        <fullName evidence="3">Helix-turn-helix domain-containing protein</fullName>
    </submittedName>
</protein>
<organism evidence="3 4">
    <name type="scientific">Acidovorax facilis</name>
    <dbReference type="NCBI Taxonomy" id="12917"/>
    <lineage>
        <taxon>Bacteria</taxon>
        <taxon>Pseudomonadati</taxon>
        <taxon>Pseudomonadota</taxon>
        <taxon>Betaproteobacteria</taxon>
        <taxon>Burkholderiales</taxon>
        <taxon>Comamonadaceae</taxon>
        <taxon>Acidovorax</taxon>
    </lineage>
</organism>
<evidence type="ECO:0000313" key="3">
    <source>
        <dbReference type="EMBL" id="MFC3936356.1"/>
    </source>
</evidence>
<dbReference type="Gene3D" id="1.10.260.40">
    <property type="entry name" value="lambda repressor-like DNA-binding domains"/>
    <property type="match status" value="1"/>
</dbReference>
<dbReference type="SUPFAM" id="SSF47413">
    <property type="entry name" value="lambda repressor-like DNA-binding domains"/>
    <property type="match status" value="1"/>
</dbReference>
<accession>A0ABV8DCT8</accession>
<proteinExistence type="predicted"/>
<dbReference type="Proteomes" id="UP001595693">
    <property type="component" value="Unassembled WGS sequence"/>
</dbReference>
<name>A0ABV8DCT8_9BURK</name>
<dbReference type="InterPro" id="IPR010982">
    <property type="entry name" value="Lambda_DNA-bd_dom_sf"/>
</dbReference>
<evidence type="ECO:0000259" key="2">
    <source>
        <dbReference type="PROSITE" id="PS50943"/>
    </source>
</evidence>
<evidence type="ECO:0000313" key="4">
    <source>
        <dbReference type="Proteomes" id="UP001595693"/>
    </source>
</evidence>
<dbReference type="CDD" id="cd00093">
    <property type="entry name" value="HTH_XRE"/>
    <property type="match status" value="1"/>
</dbReference>
<keyword evidence="4" id="KW-1185">Reference proteome</keyword>
<dbReference type="PROSITE" id="PS50943">
    <property type="entry name" value="HTH_CROC1"/>
    <property type="match status" value="1"/>
</dbReference>
<dbReference type="SMART" id="SM00530">
    <property type="entry name" value="HTH_XRE"/>
    <property type="match status" value="1"/>
</dbReference>
<feature type="region of interest" description="Disordered" evidence="1">
    <location>
        <begin position="77"/>
        <end position="106"/>
    </location>
</feature>
<gene>
    <name evidence="3" type="ORF">ACFOW3_17210</name>
</gene>
<reference evidence="4" key="1">
    <citation type="journal article" date="2019" name="Int. J. Syst. Evol. Microbiol.">
        <title>The Global Catalogue of Microorganisms (GCM) 10K type strain sequencing project: providing services to taxonomists for standard genome sequencing and annotation.</title>
        <authorList>
            <consortium name="The Broad Institute Genomics Platform"/>
            <consortium name="The Broad Institute Genome Sequencing Center for Infectious Disease"/>
            <person name="Wu L."/>
            <person name="Ma J."/>
        </authorList>
    </citation>
    <scope>NUCLEOTIDE SEQUENCE [LARGE SCALE GENOMIC DNA]</scope>
    <source>
        <strain evidence="4">CCUG 2113</strain>
    </source>
</reference>